<comment type="catalytic activity">
    <reaction evidence="7">
        <text>L-cysteinyl-[protein] + hexadecanoyl-CoA = S-hexadecanoyl-L-cysteinyl-[protein] + CoA</text>
        <dbReference type="Rhea" id="RHEA:36683"/>
        <dbReference type="Rhea" id="RHEA-COMP:10131"/>
        <dbReference type="Rhea" id="RHEA-COMP:11032"/>
        <dbReference type="ChEBI" id="CHEBI:29950"/>
        <dbReference type="ChEBI" id="CHEBI:57287"/>
        <dbReference type="ChEBI" id="CHEBI:57379"/>
        <dbReference type="ChEBI" id="CHEBI:74151"/>
        <dbReference type="EC" id="2.3.1.225"/>
    </reaction>
</comment>
<dbReference type="GO" id="GO:0019706">
    <property type="term" value="F:protein-cysteine S-palmitoyltransferase activity"/>
    <property type="evidence" value="ECO:0007669"/>
    <property type="project" value="UniProtKB-EC"/>
</dbReference>
<dbReference type="EC" id="2.3.1.225" evidence="7"/>
<feature type="region of interest" description="Disordered" evidence="8">
    <location>
        <begin position="1"/>
        <end position="39"/>
    </location>
</feature>
<accession>A0A7S4N8L5</accession>
<feature type="domain" description="Palmitoyltransferase DHHC" evidence="9">
    <location>
        <begin position="243"/>
        <end position="373"/>
    </location>
</feature>
<keyword evidence="2 7" id="KW-0808">Transferase</keyword>
<keyword evidence="3 7" id="KW-0812">Transmembrane</keyword>
<protein>
    <recommendedName>
        <fullName evidence="7">Palmitoyltransferase</fullName>
        <ecNumber evidence="7">2.3.1.225</ecNumber>
    </recommendedName>
</protein>
<keyword evidence="6 7" id="KW-0012">Acyltransferase</keyword>
<proteinExistence type="inferred from homology"/>
<dbReference type="Pfam" id="PF01529">
    <property type="entry name" value="DHHC"/>
    <property type="match status" value="1"/>
</dbReference>
<evidence type="ECO:0000256" key="7">
    <source>
        <dbReference type="RuleBase" id="RU079119"/>
    </source>
</evidence>
<gene>
    <name evidence="10" type="ORF">OAUR00152_LOCUS32375</name>
</gene>
<evidence type="ECO:0000256" key="3">
    <source>
        <dbReference type="ARBA" id="ARBA00022692"/>
    </source>
</evidence>
<evidence type="ECO:0000256" key="1">
    <source>
        <dbReference type="ARBA" id="ARBA00004141"/>
    </source>
</evidence>
<dbReference type="EMBL" id="HBKQ01046898">
    <property type="protein sequence ID" value="CAE2271653.1"/>
    <property type="molecule type" value="Transcribed_RNA"/>
</dbReference>
<evidence type="ECO:0000313" key="10">
    <source>
        <dbReference type="EMBL" id="CAE2271653.1"/>
    </source>
</evidence>
<dbReference type="PROSITE" id="PS50216">
    <property type="entry name" value="DHHC"/>
    <property type="match status" value="1"/>
</dbReference>
<comment type="domain">
    <text evidence="7">The DHHC domain is required for palmitoyltransferase activity.</text>
</comment>
<sequence>MKIPDDDVETAPLLSSARGTGRLKPSPQSRIDEYDEGPRLRVNATGATQAADAASFHGGDDDSTFESFPQIRRREAVDGRKLRLRIGWKGRFRTSVVWAKIRLFRLGERCFYGRNSDDNGGGAAVIDSDPDDPLGREYYLDAHNEHPSGFSCGTSEGSGIWMNTSDQAGTLMSFSVWLALIYGAFTVVLVSEQGRLPPVVAMTYCTICTLALASHAKTSFTDPGSVPKCAVPVEDETRQITFHAMCSQCQSFKPQNCHHCRICDRCVSRMDHHCPWMNNCIGAANLKHFILFLIYTWIASGLALVVFALNYFLCHFFHRNVNDGTCQFSPVLQTLVRGMTVVAISSLLFVSSMIVNVAFGLVTGTGTIDRMKRNAGINGDGAEPAPLHPEDVFGMGPVWTWPLPIDPVFRDHDAVLGFSTPQRLLRERLQLGDVGCEGHSDAGHNV</sequence>
<evidence type="ECO:0000256" key="5">
    <source>
        <dbReference type="ARBA" id="ARBA00023136"/>
    </source>
</evidence>
<keyword evidence="5 7" id="KW-0472">Membrane</keyword>
<feature type="transmembrane region" description="Helical" evidence="7">
    <location>
        <begin position="289"/>
        <end position="313"/>
    </location>
</feature>
<evidence type="ECO:0000256" key="2">
    <source>
        <dbReference type="ARBA" id="ARBA00022679"/>
    </source>
</evidence>
<comment type="subcellular location">
    <subcellularLocation>
        <location evidence="1">Membrane</location>
        <topology evidence="1">Multi-pass membrane protein</topology>
    </subcellularLocation>
</comment>
<reference evidence="10" key="1">
    <citation type="submission" date="2021-01" db="EMBL/GenBank/DDBJ databases">
        <authorList>
            <person name="Corre E."/>
            <person name="Pelletier E."/>
            <person name="Niang G."/>
            <person name="Scheremetjew M."/>
            <person name="Finn R."/>
            <person name="Kale V."/>
            <person name="Holt S."/>
            <person name="Cochrane G."/>
            <person name="Meng A."/>
            <person name="Brown T."/>
            <person name="Cohen L."/>
        </authorList>
    </citation>
    <scope>NUCLEOTIDE SEQUENCE</scope>
    <source>
        <strain evidence="10">Isolate 1302-5</strain>
    </source>
</reference>
<dbReference type="PANTHER" id="PTHR12246">
    <property type="entry name" value="PALMITOYLTRANSFERASE ZDHHC16"/>
    <property type="match status" value="1"/>
</dbReference>
<evidence type="ECO:0000256" key="6">
    <source>
        <dbReference type="ARBA" id="ARBA00023315"/>
    </source>
</evidence>
<keyword evidence="4 7" id="KW-1133">Transmembrane helix</keyword>
<name>A0A7S4N8L5_9STRA</name>
<organism evidence="10">
    <name type="scientific">Odontella aurita</name>
    <dbReference type="NCBI Taxonomy" id="265563"/>
    <lineage>
        <taxon>Eukaryota</taxon>
        <taxon>Sar</taxon>
        <taxon>Stramenopiles</taxon>
        <taxon>Ochrophyta</taxon>
        <taxon>Bacillariophyta</taxon>
        <taxon>Mediophyceae</taxon>
        <taxon>Biddulphiophycidae</taxon>
        <taxon>Eupodiscales</taxon>
        <taxon>Odontellaceae</taxon>
        <taxon>Odontella</taxon>
    </lineage>
</organism>
<dbReference type="AlphaFoldDB" id="A0A7S4N8L5"/>
<feature type="transmembrane region" description="Helical" evidence="7">
    <location>
        <begin position="339"/>
        <end position="363"/>
    </location>
</feature>
<evidence type="ECO:0000259" key="9">
    <source>
        <dbReference type="Pfam" id="PF01529"/>
    </source>
</evidence>
<evidence type="ECO:0000256" key="8">
    <source>
        <dbReference type="SAM" id="MobiDB-lite"/>
    </source>
</evidence>
<feature type="compositionally biased region" description="Basic and acidic residues" evidence="8">
    <location>
        <begin position="30"/>
        <end position="39"/>
    </location>
</feature>
<comment type="similarity">
    <text evidence="7">Belongs to the DHHC palmitoyltransferase family.</text>
</comment>
<dbReference type="InterPro" id="IPR039859">
    <property type="entry name" value="PFA4/ZDH16/20/ERF2-like"/>
</dbReference>
<dbReference type="InterPro" id="IPR001594">
    <property type="entry name" value="Palmitoyltrfase_DHHC"/>
</dbReference>
<dbReference type="GO" id="GO:0016020">
    <property type="term" value="C:membrane"/>
    <property type="evidence" value="ECO:0007669"/>
    <property type="project" value="UniProtKB-SubCell"/>
</dbReference>
<feature type="transmembrane region" description="Helical" evidence="7">
    <location>
        <begin position="171"/>
        <end position="190"/>
    </location>
</feature>
<evidence type="ECO:0000256" key="4">
    <source>
        <dbReference type="ARBA" id="ARBA00022989"/>
    </source>
</evidence>